<evidence type="ECO:0000313" key="5">
    <source>
        <dbReference type="Proteomes" id="UP000191518"/>
    </source>
</evidence>
<comment type="caution">
    <text evidence="4">The sequence shown here is derived from an EMBL/GenBank/DDBJ whole genome shotgun (WGS) entry which is preliminary data.</text>
</comment>
<dbReference type="AlphaFoldDB" id="A0A1V6RE75"/>
<organism evidence="4 5">
    <name type="scientific">Penicillium vulpinum</name>
    <dbReference type="NCBI Taxonomy" id="29845"/>
    <lineage>
        <taxon>Eukaryota</taxon>
        <taxon>Fungi</taxon>
        <taxon>Dikarya</taxon>
        <taxon>Ascomycota</taxon>
        <taxon>Pezizomycotina</taxon>
        <taxon>Eurotiomycetes</taxon>
        <taxon>Eurotiomycetidae</taxon>
        <taxon>Eurotiales</taxon>
        <taxon>Aspergillaceae</taxon>
        <taxon>Penicillium</taxon>
    </lineage>
</organism>
<accession>A0A1V6RE75</accession>
<proteinExistence type="predicted"/>
<feature type="region of interest" description="Disordered" evidence="1">
    <location>
        <begin position="134"/>
        <end position="163"/>
    </location>
</feature>
<reference evidence="5" key="1">
    <citation type="journal article" date="2017" name="Nat. Microbiol.">
        <title>Global analysis of biosynthetic gene clusters reveals vast potential of secondary metabolite production in Penicillium species.</title>
        <authorList>
            <person name="Nielsen J.C."/>
            <person name="Grijseels S."/>
            <person name="Prigent S."/>
            <person name="Ji B."/>
            <person name="Dainat J."/>
            <person name="Nielsen K.F."/>
            <person name="Frisvad J.C."/>
            <person name="Workman M."/>
            <person name="Nielsen J."/>
        </authorList>
    </citation>
    <scope>NUCLEOTIDE SEQUENCE [LARGE SCALE GENOMIC DNA]</scope>
    <source>
        <strain evidence="5">IBT 29486</strain>
    </source>
</reference>
<feature type="chain" id="PRO_5012731894" description="Apple domain-containing protein" evidence="2">
    <location>
        <begin position="37"/>
        <end position="163"/>
    </location>
</feature>
<dbReference type="PROSITE" id="PS50948">
    <property type="entry name" value="PAN"/>
    <property type="match status" value="1"/>
</dbReference>
<evidence type="ECO:0000259" key="3">
    <source>
        <dbReference type="PROSITE" id="PS50948"/>
    </source>
</evidence>
<protein>
    <recommendedName>
        <fullName evidence="3">Apple domain-containing protein</fullName>
    </recommendedName>
</protein>
<evidence type="ECO:0000313" key="4">
    <source>
        <dbReference type="EMBL" id="OQD99709.1"/>
    </source>
</evidence>
<feature type="compositionally biased region" description="Basic residues" evidence="1">
    <location>
        <begin position="145"/>
        <end position="163"/>
    </location>
</feature>
<sequence>MYILSSLRERNLPDVMFCLWALSALLLQATATLTAASSSNCTDAVHYDTISMFSHAPLTFSYEVPDDAACAAKCGRIATCRAWLYSTSGQECQLYRDNPVSQAQSPHFVSGSCDTFSGSSGGVSTSVLAAPSQSLIPQQPEPSHHAKRERSHRHSHHGHGHSH</sequence>
<dbReference type="Pfam" id="PF00024">
    <property type="entry name" value="PAN_1"/>
    <property type="match status" value="1"/>
</dbReference>
<dbReference type="InterPro" id="IPR003609">
    <property type="entry name" value="Pan_app"/>
</dbReference>
<feature type="domain" description="Apple" evidence="3">
    <location>
        <begin position="41"/>
        <end position="113"/>
    </location>
</feature>
<feature type="signal peptide" evidence="2">
    <location>
        <begin position="1"/>
        <end position="36"/>
    </location>
</feature>
<dbReference type="Gene3D" id="3.50.4.10">
    <property type="entry name" value="Hepatocyte Growth Factor"/>
    <property type="match status" value="1"/>
</dbReference>
<gene>
    <name evidence="4" type="ORF">PENVUL_c062G04435</name>
</gene>
<dbReference type="Proteomes" id="UP000191518">
    <property type="component" value="Unassembled WGS sequence"/>
</dbReference>
<dbReference type="EMBL" id="MDYP01000062">
    <property type="protein sequence ID" value="OQD99709.1"/>
    <property type="molecule type" value="Genomic_DNA"/>
</dbReference>
<name>A0A1V6RE75_9EURO</name>
<keyword evidence="2" id="KW-0732">Signal</keyword>
<evidence type="ECO:0000256" key="2">
    <source>
        <dbReference type="SAM" id="SignalP"/>
    </source>
</evidence>
<evidence type="ECO:0000256" key="1">
    <source>
        <dbReference type="SAM" id="MobiDB-lite"/>
    </source>
</evidence>
<keyword evidence="5" id="KW-1185">Reference proteome</keyword>
<dbReference type="SUPFAM" id="SSF57414">
    <property type="entry name" value="Hairpin loop containing domain-like"/>
    <property type="match status" value="1"/>
</dbReference>